<sequence length="44" mass="4851">MGNGQGVSPWLLKALMQCLNVDCDIDELDITSLEVSFSESNYTN</sequence>
<comment type="caution">
    <text evidence="1">The sequence shown here is derived from an EMBL/GenBank/DDBJ whole genome shotgun (WGS) entry which is preliminary data.</text>
</comment>
<evidence type="ECO:0000313" key="1">
    <source>
        <dbReference type="EMBL" id="OKP03714.1"/>
    </source>
</evidence>
<protein>
    <submittedName>
        <fullName evidence="1">Uncharacterized protein</fullName>
    </submittedName>
</protein>
<evidence type="ECO:0000313" key="2">
    <source>
        <dbReference type="Proteomes" id="UP000186277"/>
    </source>
</evidence>
<accession>A0A1Q5TU17</accession>
<dbReference type="Proteomes" id="UP000186277">
    <property type="component" value="Unassembled WGS sequence"/>
</dbReference>
<keyword evidence="2" id="KW-1185">Reference proteome</keyword>
<dbReference type="AlphaFoldDB" id="A0A1Q5TU17"/>
<dbReference type="EMBL" id="MKGR01000024">
    <property type="protein sequence ID" value="OKP03714.1"/>
    <property type="molecule type" value="Genomic_DNA"/>
</dbReference>
<organism evidence="1 2">
    <name type="scientific">Xenorhabdus thuongxuanensis</name>
    <dbReference type="NCBI Taxonomy" id="1873484"/>
    <lineage>
        <taxon>Bacteria</taxon>
        <taxon>Pseudomonadati</taxon>
        <taxon>Pseudomonadota</taxon>
        <taxon>Gammaproteobacteria</taxon>
        <taxon>Enterobacterales</taxon>
        <taxon>Morganellaceae</taxon>
        <taxon>Xenorhabdus</taxon>
    </lineage>
</organism>
<proteinExistence type="predicted"/>
<reference evidence="1 2" key="1">
    <citation type="submission" date="2016-09" db="EMBL/GenBank/DDBJ databases">
        <title>Xenorhabdus thuongxuanensis sp. nov. and Xenorhabdus eapokensis sp. nov., isolated from Steinernema species.</title>
        <authorList>
            <person name="Kaempfer P."/>
            <person name="Tobias N.J."/>
            <person name="Phan Ke L."/>
            <person name="Bode H.B."/>
            <person name="Glaeser S.P."/>
        </authorList>
    </citation>
    <scope>NUCLEOTIDE SEQUENCE [LARGE SCALE GENOMIC DNA]</scope>
    <source>
        <strain evidence="1 2">30TX1</strain>
    </source>
</reference>
<name>A0A1Q5TU17_9GAMM</name>
<gene>
    <name evidence="1" type="ORF">Xentx_02861</name>
</gene>